<organism evidence="1">
    <name type="scientific">Arundo donax</name>
    <name type="common">Giant reed</name>
    <name type="synonym">Donax arundinaceus</name>
    <dbReference type="NCBI Taxonomy" id="35708"/>
    <lineage>
        <taxon>Eukaryota</taxon>
        <taxon>Viridiplantae</taxon>
        <taxon>Streptophyta</taxon>
        <taxon>Embryophyta</taxon>
        <taxon>Tracheophyta</taxon>
        <taxon>Spermatophyta</taxon>
        <taxon>Magnoliopsida</taxon>
        <taxon>Liliopsida</taxon>
        <taxon>Poales</taxon>
        <taxon>Poaceae</taxon>
        <taxon>PACMAD clade</taxon>
        <taxon>Arundinoideae</taxon>
        <taxon>Arundineae</taxon>
        <taxon>Arundo</taxon>
    </lineage>
</organism>
<protein>
    <submittedName>
        <fullName evidence="1">Uncharacterized protein</fullName>
    </submittedName>
</protein>
<reference evidence="1" key="1">
    <citation type="submission" date="2014-09" db="EMBL/GenBank/DDBJ databases">
        <authorList>
            <person name="Magalhaes I.L.F."/>
            <person name="Oliveira U."/>
            <person name="Santos F.R."/>
            <person name="Vidigal T.H.D.A."/>
            <person name="Brescovit A.D."/>
            <person name="Santos A.J."/>
        </authorList>
    </citation>
    <scope>NUCLEOTIDE SEQUENCE</scope>
    <source>
        <tissue evidence="1">Shoot tissue taken approximately 20 cm above the soil surface</tissue>
    </source>
</reference>
<dbReference type="AlphaFoldDB" id="A0A0A9BBP9"/>
<proteinExistence type="predicted"/>
<sequence>MTAAARATVQSSSNSATRRIVLPSSPSCSLSLYKRLL</sequence>
<accession>A0A0A9BBP9</accession>
<name>A0A0A9BBP9_ARUDO</name>
<dbReference type="EMBL" id="GBRH01237134">
    <property type="protein sequence ID" value="JAD60761.1"/>
    <property type="molecule type" value="Transcribed_RNA"/>
</dbReference>
<reference evidence="1" key="2">
    <citation type="journal article" date="2015" name="Data Brief">
        <title>Shoot transcriptome of the giant reed, Arundo donax.</title>
        <authorList>
            <person name="Barrero R.A."/>
            <person name="Guerrero F.D."/>
            <person name="Moolhuijzen P."/>
            <person name="Goolsby J.A."/>
            <person name="Tidwell J."/>
            <person name="Bellgard S.E."/>
            <person name="Bellgard M.I."/>
        </authorList>
    </citation>
    <scope>NUCLEOTIDE SEQUENCE</scope>
    <source>
        <tissue evidence="1">Shoot tissue taken approximately 20 cm above the soil surface</tissue>
    </source>
</reference>
<evidence type="ECO:0000313" key="1">
    <source>
        <dbReference type="EMBL" id="JAD60761.1"/>
    </source>
</evidence>